<dbReference type="Proteomes" id="UP001221838">
    <property type="component" value="Unassembled WGS sequence"/>
</dbReference>
<dbReference type="InterPro" id="IPR050091">
    <property type="entry name" value="PKS_NRPS_Biosynth_Enz"/>
</dbReference>
<dbReference type="PROSITE" id="PS50075">
    <property type="entry name" value="CARRIER"/>
    <property type="match status" value="1"/>
</dbReference>
<dbReference type="SUPFAM" id="SSF47336">
    <property type="entry name" value="ACP-like"/>
    <property type="match status" value="1"/>
</dbReference>
<dbReference type="SMART" id="SM00823">
    <property type="entry name" value="PKS_PP"/>
    <property type="match status" value="1"/>
</dbReference>
<comment type="caution">
    <text evidence="5">The sequence shown here is derived from an EMBL/GenBank/DDBJ whole genome shotgun (WGS) entry which is preliminary data.</text>
</comment>
<dbReference type="SUPFAM" id="SSF51735">
    <property type="entry name" value="NAD(P)-binding Rossmann-fold domains"/>
    <property type="match status" value="2"/>
</dbReference>
<protein>
    <submittedName>
        <fullName evidence="5">SDR family NAD(P)-dependent oxidoreductase</fullName>
    </submittedName>
</protein>
<dbReference type="InterPro" id="IPR020806">
    <property type="entry name" value="PKS_PP-bd"/>
</dbReference>
<dbReference type="InterPro" id="IPR041698">
    <property type="entry name" value="Methyltransf_25"/>
</dbReference>
<dbReference type="CDD" id="cd08955">
    <property type="entry name" value="KR_2_FAS_SDR_x"/>
    <property type="match status" value="1"/>
</dbReference>
<evidence type="ECO:0000256" key="1">
    <source>
        <dbReference type="ARBA" id="ARBA00022450"/>
    </source>
</evidence>
<evidence type="ECO:0000313" key="5">
    <source>
        <dbReference type="EMBL" id="MDC0708168.1"/>
    </source>
</evidence>
<evidence type="ECO:0000256" key="2">
    <source>
        <dbReference type="ARBA" id="ARBA00022553"/>
    </source>
</evidence>
<dbReference type="SUPFAM" id="SSF53335">
    <property type="entry name" value="S-adenosyl-L-methionine-dependent methyltransferases"/>
    <property type="match status" value="1"/>
</dbReference>
<evidence type="ECO:0000256" key="3">
    <source>
        <dbReference type="ARBA" id="ARBA00022679"/>
    </source>
</evidence>
<name>A0ABT5D5P1_9BACT</name>
<accession>A0ABT5D5P1</accession>
<keyword evidence="6" id="KW-1185">Reference proteome</keyword>
<dbReference type="Pfam" id="PF08659">
    <property type="entry name" value="KR"/>
    <property type="match status" value="1"/>
</dbReference>
<dbReference type="InterPro" id="IPR013968">
    <property type="entry name" value="PKS_KR"/>
</dbReference>
<keyword evidence="2" id="KW-0597">Phosphoprotein</keyword>
<dbReference type="EMBL" id="JAQNDM010000002">
    <property type="protein sequence ID" value="MDC0708168.1"/>
    <property type="molecule type" value="Genomic_DNA"/>
</dbReference>
<evidence type="ECO:0000259" key="4">
    <source>
        <dbReference type="PROSITE" id="PS50075"/>
    </source>
</evidence>
<dbReference type="PANTHER" id="PTHR43775:SF37">
    <property type="entry name" value="SI:DKEY-61P9.11"/>
    <property type="match status" value="1"/>
</dbReference>
<dbReference type="CDD" id="cd02440">
    <property type="entry name" value="AdoMet_MTases"/>
    <property type="match status" value="1"/>
</dbReference>
<dbReference type="Gene3D" id="1.10.1200.10">
    <property type="entry name" value="ACP-like"/>
    <property type="match status" value="1"/>
</dbReference>
<reference evidence="5 6" key="1">
    <citation type="submission" date="2022-11" db="EMBL/GenBank/DDBJ databases">
        <title>Minimal conservation of predation-associated metabolite biosynthetic gene clusters underscores biosynthetic potential of Myxococcota including descriptions for ten novel species: Archangium lansinium sp. nov., Myxococcus landrumus sp. nov., Nannocystis bai.</title>
        <authorList>
            <person name="Ahearne A."/>
            <person name="Stevens C."/>
            <person name="Dowd S."/>
        </authorList>
    </citation>
    <scope>NUCLEOTIDE SEQUENCE [LARGE SCALE GENOMIC DNA]</scope>
    <source>
        <strain evidence="5 6">NCWAL01</strain>
    </source>
</reference>
<evidence type="ECO:0000313" key="6">
    <source>
        <dbReference type="Proteomes" id="UP001221838"/>
    </source>
</evidence>
<dbReference type="Pfam" id="PF13649">
    <property type="entry name" value="Methyltransf_25"/>
    <property type="match status" value="1"/>
</dbReference>
<dbReference type="Gene3D" id="3.40.50.720">
    <property type="entry name" value="NAD(P)-binding Rossmann-like Domain"/>
    <property type="match status" value="1"/>
</dbReference>
<dbReference type="InterPro" id="IPR036736">
    <property type="entry name" value="ACP-like_sf"/>
</dbReference>
<dbReference type="Gene3D" id="3.40.50.150">
    <property type="entry name" value="Vaccinia Virus protein VP39"/>
    <property type="match status" value="1"/>
</dbReference>
<dbReference type="InterPro" id="IPR020803">
    <property type="entry name" value="MeTfrase_dom"/>
</dbReference>
<dbReference type="SMART" id="SM00828">
    <property type="entry name" value="PKS_MT"/>
    <property type="match status" value="1"/>
</dbReference>
<dbReference type="InterPro" id="IPR036291">
    <property type="entry name" value="NAD(P)-bd_dom_sf"/>
</dbReference>
<feature type="domain" description="Carrier" evidence="4">
    <location>
        <begin position="855"/>
        <end position="930"/>
    </location>
</feature>
<dbReference type="Pfam" id="PF00550">
    <property type="entry name" value="PP-binding"/>
    <property type="match status" value="1"/>
</dbReference>
<dbReference type="InterPro" id="IPR009081">
    <property type="entry name" value="PP-bd_ACP"/>
</dbReference>
<organism evidence="5 6">
    <name type="scientific">Stigmatella ashevillensis</name>
    <dbReference type="NCBI Taxonomy" id="2995309"/>
    <lineage>
        <taxon>Bacteria</taxon>
        <taxon>Pseudomonadati</taxon>
        <taxon>Myxococcota</taxon>
        <taxon>Myxococcia</taxon>
        <taxon>Myxococcales</taxon>
        <taxon>Cystobacterineae</taxon>
        <taxon>Archangiaceae</taxon>
        <taxon>Stigmatella</taxon>
    </lineage>
</organism>
<dbReference type="InterPro" id="IPR057326">
    <property type="entry name" value="KR_dom"/>
</dbReference>
<keyword evidence="1" id="KW-0596">Phosphopantetheine</keyword>
<keyword evidence="3" id="KW-0808">Transferase</keyword>
<dbReference type="InterPro" id="IPR029063">
    <property type="entry name" value="SAM-dependent_MTases_sf"/>
</dbReference>
<proteinExistence type="predicted"/>
<dbReference type="PANTHER" id="PTHR43775">
    <property type="entry name" value="FATTY ACID SYNTHASE"/>
    <property type="match status" value="1"/>
</dbReference>
<sequence>MDKEGQGRVLADRIAALSPEKRALLELALKGRGQPKQAPVSEALRPRPSLGTLALLSEIVPSFSWLMAGQASPEAEQARHLAQARRDLRGALFRGVDLQACEHVLEFGCGRGLELAALAERPGKFQMVGHTSSLEEAEAAREFVKARSLEGRIGIVTGELGREGPEAGFDLAFGLEALGHTQERGSLFAALGSRVKEGGRLVIGDLFLKTGLSLPHIERLALPTVEELIPLLSENRFLVVDCVDAAQEAGNFLYEPALETHLGQLGWTPEDVRAERARTKAAIGGLLRGGAAAYLLLIAEKQRERDPQQLEALNRERLLAARRYTELPHNWLYAPQWRPVASPPRSAQEINPETPVRQVHCLIFADKGGLSAELSRRVGEAGGKCTLVHRGDEFRRNDDGSYAVPLRNPEGFLRAVEEVSRGELAPSHVVYLWGLDVPTPEGLAVGPLQDEALDACGGVLYLTQALLKGGAGATVSPSLWVVTRGAQRVGDEAFPGLLGSPLWGLGKAIAYEHPELDCRRVDLAPLRGEDEAGQLWTEFQAQDREDQVTFRDGTRHVLRLGRYRQWDWEQAGRLQFRADATYLVTGGLGGLGLLVARWMVERGARNLVLLGRKRASDVSTDEVREMRGRGATIVSLAGVSVDSDLDYVMAGISKRMPPLRGIIHAATEVDDGILVHQTRERFGRVFTAKVAGAWNLHRWLADKPLDFFLSLSSSTSLMGASGQSNHLAATAFLDGLAEYRRSLGLHGQSSSWGAWAQSDDEASQALDSRMRKRGVGMMHSQQAFAVLEQVFGQVPAVAGVMPIHWPTFLGSLPGDDLPPLFADFWSDAGPGRAGSEIRRELVKRVRGSSREEARGAVLTYFRERVARILEMGAAQLPEPEQTLHELGLDSLMGVELKKLLLTELRVEFPLQALLAGKSIIELADSLYEALRSGSSRVFEKE</sequence>
<dbReference type="SMART" id="SM00822">
    <property type="entry name" value="PKS_KR"/>
    <property type="match status" value="1"/>
</dbReference>
<dbReference type="RefSeq" id="WP_272135737.1">
    <property type="nucleotide sequence ID" value="NZ_JAQNDM010000002.1"/>
</dbReference>
<gene>
    <name evidence="5" type="ORF">POL68_06775</name>
</gene>